<protein>
    <submittedName>
        <fullName evidence="1">Phage terminase, large subunit</fullName>
    </submittedName>
</protein>
<comment type="caution">
    <text evidence="1">The sequence shown here is derived from an EMBL/GenBank/DDBJ whole genome shotgun (WGS) entry which is preliminary data.</text>
</comment>
<name>A0A0W8F8E0_9ZZZZ</name>
<sequence length="227" mass="25030">MEGEFPEQGEYNVIPLAWIEAAIAAWPDTEPTNDRIIIGVDVARGGMDLSAIAIRRGNKLLFIETFAGLDGPELAGEVAVRYRKLNADLVNVDIIGVGSSVYDSLKSYGDIEVQGVNVAVASDVKDEKGNRVYQNLRSELWWTLREAIDPKNPEPLTLPDDDNLLADLAAPQYSFRKGWIQIEAKEDTKKRLGRSPDSGDALMLTFAPVEEMSPVGWGTSRLTGKRR</sequence>
<evidence type="ECO:0000313" key="1">
    <source>
        <dbReference type="EMBL" id="KUG17140.1"/>
    </source>
</evidence>
<gene>
    <name evidence="1" type="ORF">ASZ90_013143</name>
</gene>
<dbReference type="Gene3D" id="3.30.420.240">
    <property type="match status" value="1"/>
</dbReference>
<proteinExistence type="predicted"/>
<accession>A0A0W8F8E0</accession>
<dbReference type="EMBL" id="LNQE01001460">
    <property type="protein sequence ID" value="KUG17140.1"/>
    <property type="molecule type" value="Genomic_DNA"/>
</dbReference>
<dbReference type="AlphaFoldDB" id="A0A0W8F8E0"/>
<reference evidence="1" key="1">
    <citation type="journal article" date="2015" name="Proc. Natl. Acad. Sci. U.S.A.">
        <title>Networks of energetic and metabolic interactions define dynamics in microbial communities.</title>
        <authorList>
            <person name="Embree M."/>
            <person name="Liu J.K."/>
            <person name="Al-Bassam M.M."/>
            <person name="Zengler K."/>
        </authorList>
    </citation>
    <scope>NUCLEOTIDE SEQUENCE</scope>
</reference>
<organism evidence="1">
    <name type="scientific">hydrocarbon metagenome</name>
    <dbReference type="NCBI Taxonomy" id="938273"/>
    <lineage>
        <taxon>unclassified sequences</taxon>
        <taxon>metagenomes</taxon>
        <taxon>ecological metagenomes</taxon>
    </lineage>
</organism>